<sequence length="107" mass="12784">MVKDNQKLKDIDWDKWKREMDVVLESKAEEWFIFGYGRVSKEDVWNCFMAKLPRIDVPSEIRFHWITAQLFHLKANDYMNWLTLQAYKAPNLFSDGEPLKLSGTLKE</sequence>
<comment type="caution">
    <text evidence="1">The sequence shown here is derived from an EMBL/GenBank/DDBJ whole genome shotgun (WGS) entry which is preliminary data.</text>
</comment>
<keyword evidence="2" id="KW-1185">Reference proteome</keyword>
<proteinExistence type="predicted"/>
<organism evidence="1 2">
    <name type="scientific">Evansella alkalicola</name>
    <dbReference type="NCBI Taxonomy" id="745819"/>
    <lineage>
        <taxon>Bacteria</taxon>
        <taxon>Bacillati</taxon>
        <taxon>Bacillota</taxon>
        <taxon>Bacilli</taxon>
        <taxon>Bacillales</taxon>
        <taxon>Bacillaceae</taxon>
        <taxon>Evansella</taxon>
    </lineage>
</organism>
<evidence type="ECO:0000313" key="1">
    <source>
        <dbReference type="EMBL" id="MBU9720690.1"/>
    </source>
</evidence>
<name>A0ABS6JU70_9BACI</name>
<dbReference type="EMBL" id="JAHQCR010000021">
    <property type="protein sequence ID" value="MBU9720690.1"/>
    <property type="molecule type" value="Genomic_DNA"/>
</dbReference>
<gene>
    <name evidence="1" type="ORF">KS407_04420</name>
</gene>
<reference evidence="1 2" key="1">
    <citation type="submission" date="2021-06" db="EMBL/GenBank/DDBJ databases">
        <title>Bacillus sp. RD4P76, an endophyte from a halophyte.</title>
        <authorList>
            <person name="Sun J.-Q."/>
        </authorList>
    </citation>
    <scope>NUCLEOTIDE SEQUENCE [LARGE SCALE GENOMIC DNA]</scope>
    <source>
        <strain evidence="1 2">JCM 17098</strain>
    </source>
</reference>
<dbReference type="Pfam" id="PF13797">
    <property type="entry name" value="Post_transc_reg"/>
    <property type="match status" value="1"/>
</dbReference>
<protein>
    <submittedName>
        <fullName evidence="1">Post-transcriptional regulator</fullName>
    </submittedName>
</protein>
<dbReference type="RefSeq" id="WP_088074696.1">
    <property type="nucleotide sequence ID" value="NZ_JAHQCR010000021.1"/>
</dbReference>
<evidence type="ECO:0000313" key="2">
    <source>
        <dbReference type="Proteomes" id="UP000790580"/>
    </source>
</evidence>
<dbReference type="InterPro" id="IPR025716">
    <property type="entry name" value="Post-transcriptional_regulator"/>
</dbReference>
<accession>A0ABS6JU70</accession>
<dbReference type="Proteomes" id="UP000790580">
    <property type="component" value="Unassembled WGS sequence"/>
</dbReference>